<evidence type="ECO:0000313" key="6">
    <source>
        <dbReference type="EMBL" id="CAG5079301.1"/>
    </source>
</evidence>
<evidence type="ECO:0000256" key="2">
    <source>
        <dbReference type="ARBA" id="ARBA00022692"/>
    </source>
</evidence>
<gene>
    <name evidence="6" type="ORF">OKIOD_LOCUS778</name>
</gene>
<evidence type="ECO:0000313" key="7">
    <source>
        <dbReference type="Proteomes" id="UP001158576"/>
    </source>
</evidence>
<evidence type="ECO:0000256" key="3">
    <source>
        <dbReference type="ARBA" id="ARBA00022989"/>
    </source>
</evidence>
<feature type="transmembrane region" description="Helical" evidence="5">
    <location>
        <begin position="247"/>
        <end position="272"/>
    </location>
</feature>
<evidence type="ECO:0000256" key="1">
    <source>
        <dbReference type="ARBA" id="ARBA00004141"/>
    </source>
</evidence>
<dbReference type="PANTHER" id="PTHR11785:SF512">
    <property type="entry name" value="SOBREMESA, ISOFORM B"/>
    <property type="match status" value="1"/>
</dbReference>
<dbReference type="InterPro" id="IPR002293">
    <property type="entry name" value="AA/rel_permease1"/>
</dbReference>
<feature type="transmembrane region" description="Helical" evidence="5">
    <location>
        <begin position="25"/>
        <end position="45"/>
    </location>
</feature>
<dbReference type="InterPro" id="IPR050598">
    <property type="entry name" value="AminoAcid_Transporter"/>
</dbReference>
<keyword evidence="4 5" id="KW-0472">Membrane</keyword>
<feature type="transmembrane region" description="Helical" evidence="5">
    <location>
        <begin position="148"/>
        <end position="165"/>
    </location>
</feature>
<feature type="transmembrane region" description="Helical" evidence="5">
    <location>
        <begin position="374"/>
        <end position="396"/>
    </location>
</feature>
<evidence type="ECO:0000256" key="5">
    <source>
        <dbReference type="SAM" id="Phobius"/>
    </source>
</evidence>
<keyword evidence="3 5" id="KW-1133">Transmembrane helix</keyword>
<dbReference type="Gene3D" id="1.20.1740.10">
    <property type="entry name" value="Amino acid/polyamine transporter I"/>
    <property type="match status" value="1"/>
</dbReference>
<protein>
    <submittedName>
        <fullName evidence="6">Oidioi.mRNA.OKI2018_I69.PAR.g9220.t1.cds</fullName>
    </submittedName>
</protein>
<dbReference type="PANTHER" id="PTHR11785">
    <property type="entry name" value="AMINO ACID TRANSPORTER"/>
    <property type="match status" value="1"/>
</dbReference>
<feature type="transmembrane region" description="Helical" evidence="5">
    <location>
        <begin position="344"/>
        <end position="362"/>
    </location>
</feature>
<dbReference type="Pfam" id="PF13520">
    <property type="entry name" value="AA_permease_2"/>
    <property type="match status" value="1"/>
</dbReference>
<feature type="transmembrane region" description="Helical" evidence="5">
    <location>
        <begin position="408"/>
        <end position="429"/>
    </location>
</feature>
<keyword evidence="7" id="KW-1185">Reference proteome</keyword>
<feature type="transmembrane region" description="Helical" evidence="5">
    <location>
        <begin position="57"/>
        <end position="81"/>
    </location>
</feature>
<organism evidence="6 7">
    <name type="scientific">Oikopleura dioica</name>
    <name type="common">Tunicate</name>
    <dbReference type="NCBI Taxonomy" id="34765"/>
    <lineage>
        <taxon>Eukaryota</taxon>
        <taxon>Metazoa</taxon>
        <taxon>Chordata</taxon>
        <taxon>Tunicata</taxon>
        <taxon>Appendicularia</taxon>
        <taxon>Copelata</taxon>
        <taxon>Oikopleuridae</taxon>
        <taxon>Oikopleura</taxon>
    </lineage>
</organism>
<proteinExistence type="predicted"/>
<dbReference type="EMBL" id="OU015568">
    <property type="protein sequence ID" value="CAG5079301.1"/>
    <property type="molecule type" value="Genomic_DNA"/>
</dbReference>
<reference evidence="6 7" key="1">
    <citation type="submission" date="2021-04" db="EMBL/GenBank/DDBJ databases">
        <authorList>
            <person name="Bliznina A."/>
        </authorList>
    </citation>
    <scope>NUCLEOTIDE SEQUENCE [LARGE SCALE GENOMIC DNA]</scope>
</reference>
<feature type="transmembrane region" description="Helical" evidence="5">
    <location>
        <begin position="435"/>
        <end position="456"/>
    </location>
</feature>
<sequence length="696" mass="77451">MESKRSSILSKASSAGGGVKLQRNLTVWGGIALVVGTMIGSGIFVSPTGILKESGSVGSSLVIWVITGAISTLCALCYIELGLLVDATGAEYSYCNDAYGSLIGFLVGWTLIIMAKPAGLAVMVTAFADYTSAPFYPGCDAPEMLKKFLSICAILFIMIVNGLSVKASERMQILFTVVKLILITAIIIGGFVEIAKGNTENFENAFEGTSPSLSAWAVAIYNGMWSYDGWNQLNFVSQELINPERNFPLVIIGGIPLVTLLYLLVNVAYFTVMSPTELLQSPAVATTFGAKVFGSFAWIVPVGVACSTFGSSNGEAFTSARLVYAAGGNGHFPRFLAYLSNERLTPLMAVVFNAVIGILMVLPESSNIENLLDYFSFAMWTIYALTFISIIIFRYRKPYCDVERKFKIWLPLPVLAAGISLYLVIAPLVEEPSLAYLLATLIIFGGLIFYIPFVYLDWDLPFGIYNKVEIFCQKYFEICAHHGSEIIIRISLKNRTVKKYVVPDRKLNECSDFVCGFGVARDQLYFLVTAPSFIQVQHSGNEDQFHYRYFGVLSENKDENNFLANTICFIREDVFLSGNELKIPAKCDYFHFNDLTDEEEEDLFLFRCYNGGTEDKLALLYGLPFEKFLEELDEDVFQKDLIEYKYGDVTKQAICVDLLCHPSIKGEDGELLNLIEARREEVEFYRDYYKEIANGD</sequence>
<feature type="transmembrane region" description="Helical" evidence="5">
    <location>
        <begin position="172"/>
        <end position="192"/>
    </location>
</feature>
<evidence type="ECO:0000256" key="4">
    <source>
        <dbReference type="ARBA" id="ARBA00023136"/>
    </source>
</evidence>
<dbReference type="Proteomes" id="UP001158576">
    <property type="component" value="Chromosome PAR"/>
</dbReference>
<comment type="subcellular location">
    <subcellularLocation>
        <location evidence="1">Membrane</location>
        <topology evidence="1">Multi-pass membrane protein</topology>
    </subcellularLocation>
</comment>
<keyword evidence="2 5" id="KW-0812">Transmembrane</keyword>
<accession>A0ABN7RS54</accession>
<name>A0ABN7RS54_OIKDI</name>
<feature type="transmembrane region" description="Helical" evidence="5">
    <location>
        <begin position="102"/>
        <end position="128"/>
    </location>
</feature>